<dbReference type="RefSeq" id="WP_062408266.1">
    <property type="nucleotide sequence ID" value="NZ_CP013652.1"/>
</dbReference>
<accession>A0A0U2W2Z3</accession>
<dbReference type="AlphaFoldDB" id="A0A0U2W2Z3"/>
<dbReference type="OrthoDB" id="9807137at2"/>
<dbReference type="Gene3D" id="3.40.50.880">
    <property type="match status" value="1"/>
</dbReference>
<reference evidence="2" key="1">
    <citation type="submission" date="2015-12" db="EMBL/GenBank/DDBJ databases">
        <title>Complete genome sequences of two moderately thermophilic Paenibacillus species.</title>
        <authorList>
            <person name="Butler R.III."/>
            <person name="Wang J."/>
            <person name="Stark B.C."/>
            <person name="Pombert J.-F."/>
        </authorList>
    </citation>
    <scope>NUCLEOTIDE SEQUENCE [LARGE SCALE GENOMIC DNA]</scope>
    <source>
        <strain evidence="2">32O-Y</strain>
    </source>
</reference>
<keyword evidence="2" id="KW-1185">Reference proteome</keyword>
<dbReference type="PROSITE" id="PS51273">
    <property type="entry name" value="GATASE_TYPE_1"/>
    <property type="match status" value="1"/>
</dbReference>
<reference evidence="1 2" key="2">
    <citation type="journal article" date="2016" name="Genome Announc.">
        <title>Complete Genome Sequences of Two Interactive Moderate Thermophiles, Paenibacillus napthalenovorans 32O-Y and Paenibacillus sp. 32O-W.</title>
        <authorList>
            <person name="Butler R.R.III."/>
            <person name="Wang J."/>
            <person name="Stark B.C."/>
            <person name="Pombert J.F."/>
        </authorList>
    </citation>
    <scope>NUCLEOTIDE SEQUENCE [LARGE SCALE GENOMIC DNA]</scope>
    <source>
        <strain evidence="1 2">32O-Y</strain>
    </source>
</reference>
<dbReference type="PANTHER" id="PTHR42695:SF5">
    <property type="entry name" value="GLUTAMINE AMIDOTRANSFERASE YLR126C-RELATED"/>
    <property type="match status" value="1"/>
</dbReference>
<dbReference type="KEGG" id="pnp:IJ22_15170"/>
<dbReference type="Proteomes" id="UP000061660">
    <property type="component" value="Chromosome"/>
</dbReference>
<dbReference type="STRING" id="162209.IJ22_15170"/>
<dbReference type="CDD" id="cd01741">
    <property type="entry name" value="GATase1_1"/>
    <property type="match status" value="1"/>
</dbReference>
<evidence type="ECO:0000313" key="2">
    <source>
        <dbReference type="Proteomes" id="UP000061660"/>
    </source>
</evidence>
<dbReference type="EMBL" id="CP013652">
    <property type="protein sequence ID" value="ALS21893.1"/>
    <property type="molecule type" value="Genomic_DNA"/>
</dbReference>
<evidence type="ECO:0000313" key="1">
    <source>
        <dbReference type="EMBL" id="ALS21893.1"/>
    </source>
</evidence>
<dbReference type="PATRIC" id="fig|162209.4.peg.1607"/>
<dbReference type="InterPro" id="IPR017926">
    <property type="entry name" value="GATASE"/>
</dbReference>
<dbReference type="GO" id="GO:0005829">
    <property type="term" value="C:cytosol"/>
    <property type="evidence" value="ECO:0007669"/>
    <property type="project" value="TreeGrafter"/>
</dbReference>
<dbReference type="InterPro" id="IPR044992">
    <property type="entry name" value="ChyE-like"/>
</dbReference>
<dbReference type="SUPFAM" id="SSF52317">
    <property type="entry name" value="Class I glutamine amidotransferase-like"/>
    <property type="match status" value="1"/>
</dbReference>
<keyword evidence="1" id="KW-0808">Transferase</keyword>
<dbReference type="InterPro" id="IPR029062">
    <property type="entry name" value="Class_I_gatase-like"/>
</dbReference>
<dbReference type="PANTHER" id="PTHR42695">
    <property type="entry name" value="GLUTAMINE AMIDOTRANSFERASE YLR126C-RELATED"/>
    <property type="match status" value="1"/>
</dbReference>
<protein>
    <submittedName>
        <fullName evidence="1">Glutamine amidotransferase</fullName>
    </submittedName>
</protein>
<dbReference type="GO" id="GO:0016740">
    <property type="term" value="F:transferase activity"/>
    <property type="evidence" value="ECO:0007669"/>
    <property type="project" value="UniProtKB-KW"/>
</dbReference>
<proteinExistence type="predicted"/>
<dbReference type="FunFam" id="3.40.50.880:FF:000033">
    <property type="entry name" value="Glutamine amidotransferase class-I"/>
    <property type="match status" value="1"/>
</dbReference>
<keyword evidence="1" id="KW-0315">Glutamine amidotransferase</keyword>
<sequence>MRLLLLKHFSFDDESCFVTWASTHHGYVETFVPSEGRRFPDVSSFDLLVILGGPMSAYHEQRHPWISAEKAFIRKAVHLKKMVLGICLGAQLLAEVLGGKVYKNEQKEIGWHPVFRTGQSHFLMKDLPDRFYSFQWHGDTFELSSELLHLAYSEACQNQAFAYGDRVLGLQFHLESTPKCIETMVSEWSSELIDAQYIQNKEQISLQTYRHKDSEAMLHSILDNFHKLYLLEMPVSTTL</sequence>
<name>A0A0U2W2Z3_9BACL</name>
<dbReference type="Pfam" id="PF00117">
    <property type="entry name" value="GATase"/>
    <property type="match status" value="1"/>
</dbReference>
<organism evidence="1 2">
    <name type="scientific">Paenibacillus naphthalenovorans</name>
    <dbReference type="NCBI Taxonomy" id="162209"/>
    <lineage>
        <taxon>Bacteria</taxon>
        <taxon>Bacillati</taxon>
        <taxon>Bacillota</taxon>
        <taxon>Bacilli</taxon>
        <taxon>Bacillales</taxon>
        <taxon>Paenibacillaceae</taxon>
        <taxon>Paenibacillus</taxon>
    </lineage>
</organism>
<gene>
    <name evidence="1" type="ORF">IJ22_15170</name>
</gene>